<protein>
    <submittedName>
        <fullName evidence="2">WW domain-binding protein 4</fullName>
    </submittedName>
</protein>
<dbReference type="Proteomes" id="UP000095286">
    <property type="component" value="Unplaced"/>
</dbReference>
<evidence type="ECO:0000313" key="2">
    <source>
        <dbReference type="WBParaSite" id="RSKR_0000313700.1"/>
    </source>
</evidence>
<name>A0AC35TRI4_9BILA</name>
<reference evidence="2" key="1">
    <citation type="submission" date="2016-11" db="UniProtKB">
        <authorList>
            <consortium name="WormBaseParasite"/>
        </authorList>
    </citation>
    <scope>IDENTIFICATION</scope>
    <source>
        <strain evidence="2">KR3021</strain>
    </source>
</reference>
<organism evidence="1 2">
    <name type="scientific">Rhabditophanes sp. KR3021</name>
    <dbReference type="NCBI Taxonomy" id="114890"/>
    <lineage>
        <taxon>Eukaryota</taxon>
        <taxon>Metazoa</taxon>
        <taxon>Ecdysozoa</taxon>
        <taxon>Nematoda</taxon>
        <taxon>Chromadorea</taxon>
        <taxon>Rhabditida</taxon>
        <taxon>Tylenchina</taxon>
        <taxon>Panagrolaimomorpha</taxon>
        <taxon>Strongyloidoidea</taxon>
        <taxon>Alloionematidae</taxon>
        <taxon>Rhabditophanes</taxon>
    </lineage>
</organism>
<evidence type="ECO:0000313" key="1">
    <source>
        <dbReference type="Proteomes" id="UP000095286"/>
    </source>
</evidence>
<proteinExistence type="predicted"/>
<sequence>MGEYWVSTGKIFCKLCNSWYANNKISAINHEKGPKHQNALRSSIRESTKAEQTRIKEQREIDHALVQMEQAALHRMKSGVAGRSLEEIALQGGGRFGIDGIGPFIPIGVKKNVVQEDPCTSSATPAVDWRKLVKDSKKSHHRTDTISKNDLSDGKEWVQYTSDDGQYYVNLFTQESTWECPGSYFTQSEYKSYYESQNASTFESRIGSSGGDSSTTLARPIAYDGKGNKVKEVKVLGYDPKSIGRVVKEKKPYKPKEKKVVVVDGNLNASTAKDETIVKKEKPVYETPLTLGSWTTIDPVEEIVVEAEVKEVVILKDLPKEASMKKQESALKRAARELTPIEFSIKTLEAPVTKKPKVIAFRKKVKKEEC</sequence>
<accession>A0AC35TRI4</accession>
<dbReference type="WBParaSite" id="RSKR_0000313700.1">
    <property type="protein sequence ID" value="RSKR_0000313700.1"/>
    <property type="gene ID" value="RSKR_0000313700"/>
</dbReference>